<dbReference type="PANTHER" id="PTHR33734">
    <property type="entry name" value="LYSM DOMAIN-CONTAINING GPI-ANCHORED PROTEIN 2"/>
    <property type="match status" value="1"/>
</dbReference>
<dbReference type="SUPFAM" id="SSF53955">
    <property type="entry name" value="Lysozyme-like"/>
    <property type="match status" value="1"/>
</dbReference>
<reference evidence="4" key="1">
    <citation type="submission" date="2022-07" db="EMBL/GenBank/DDBJ databases">
        <title>Genome sequencing of Photobacterium atrarenae GJH2-4.</title>
        <authorList>
            <person name="Park S.-J."/>
        </authorList>
    </citation>
    <scope>NUCLEOTIDE SEQUENCE</scope>
    <source>
        <strain evidence="4">GJH2-4</strain>
    </source>
</reference>
<accession>A0ABY5GGD6</accession>
<feature type="region of interest" description="Disordered" evidence="1">
    <location>
        <begin position="26"/>
        <end position="71"/>
    </location>
</feature>
<feature type="compositionally biased region" description="Pro residues" evidence="1">
    <location>
        <begin position="37"/>
        <end position="50"/>
    </location>
</feature>
<name>A0ABY5GGD6_9GAMM</name>
<dbReference type="Pfam" id="PF01464">
    <property type="entry name" value="SLT"/>
    <property type="match status" value="1"/>
</dbReference>
<dbReference type="PROSITE" id="PS51257">
    <property type="entry name" value="PROKAR_LIPOPROTEIN"/>
    <property type="match status" value="1"/>
</dbReference>
<feature type="signal peptide" evidence="2">
    <location>
        <begin position="1"/>
        <end position="21"/>
    </location>
</feature>
<feature type="domain" description="LysM" evidence="3">
    <location>
        <begin position="419"/>
        <end position="463"/>
    </location>
</feature>
<dbReference type="RefSeq" id="WP_255389620.1">
    <property type="nucleotide sequence ID" value="NZ_CP101508.1"/>
</dbReference>
<feature type="chain" id="PRO_5046014846" evidence="2">
    <location>
        <begin position="22"/>
        <end position="529"/>
    </location>
</feature>
<dbReference type="InterPro" id="IPR023346">
    <property type="entry name" value="Lysozyme-like_dom_sf"/>
</dbReference>
<dbReference type="SUPFAM" id="SSF54106">
    <property type="entry name" value="LysM domain"/>
    <property type="match status" value="3"/>
</dbReference>
<feature type="compositionally biased region" description="Polar residues" evidence="1">
    <location>
        <begin position="26"/>
        <end position="36"/>
    </location>
</feature>
<dbReference type="PANTHER" id="PTHR33734:SF22">
    <property type="entry name" value="MEMBRANE-BOUND LYTIC MUREIN TRANSGLYCOSYLASE D"/>
    <property type="match status" value="1"/>
</dbReference>
<sequence>MKSRFFVASALLLAGCQILNTTNTVEEQTNSKNNNEPPAPVQAPLTPTPQPTITKSPPVAVKPPAKVPTPQEQEDLWRRITMQITTAIPDNKQVRHYRNWYLRYPGHLKTVANRAEPFLFYITEEVEKRNLPLELALLPIVESSFDQFAYSHGRAAGLWQIIPDTGRRFGLQQNWWYDGRRDVVASTEAALDLLEYLHRKFDGNWLHALAAYNTGEGRVFRAIRKNKRAGKPTDFWSLDLPKETSGYVPKLLAVADVIRNQNKYGIEIPAIANKPAVKLIKPETQMDLAMAAKYAGLKLSELQSLNPAYNHWATAPDGPNHLLLPINHVEQFQTNFVSNGKQGMKVVRYRVKNGDTLSVLAQKHQTTTKLIQRANNMTGTNIRVGRHLLIPVAMADDGQLLANRLATRNRNAHGNGYRVTYTVKPGDSLWTIARSQKVKIDQITKWNGIRKNKPLRAGQKLTLWKDSKSGAVIRTVYYKVRSGDNLSAIAQRYKVKVSDVVKWNQIQGQKYLKPGQKLKLYIDVTKVSA</sequence>
<dbReference type="Pfam" id="PF01476">
    <property type="entry name" value="LysM"/>
    <property type="match status" value="3"/>
</dbReference>
<dbReference type="Gene3D" id="3.10.350.10">
    <property type="entry name" value="LysM domain"/>
    <property type="match status" value="3"/>
</dbReference>
<dbReference type="CDD" id="cd00118">
    <property type="entry name" value="LysM"/>
    <property type="match status" value="3"/>
</dbReference>
<feature type="domain" description="LysM" evidence="3">
    <location>
        <begin position="347"/>
        <end position="390"/>
    </location>
</feature>
<dbReference type="CDD" id="cd16894">
    <property type="entry name" value="MltD-like"/>
    <property type="match status" value="1"/>
</dbReference>
<protein>
    <submittedName>
        <fullName evidence="4">LysM peptidoglycan-binding domain-containing protein</fullName>
    </submittedName>
</protein>
<proteinExistence type="predicted"/>
<keyword evidence="2" id="KW-0732">Signal</keyword>
<evidence type="ECO:0000256" key="2">
    <source>
        <dbReference type="SAM" id="SignalP"/>
    </source>
</evidence>
<feature type="domain" description="LysM" evidence="3">
    <location>
        <begin position="476"/>
        <end position="520"/>
    </location>
</feature>
<dbReference type="SMART" id="SM00257">
    <property type="entry name" value="LysM"/>
    <property type="match status" value="3"/>
</dbReference>
<keyword evidence="5" id="KW-1185">Reference proteome</keyword>
<evidence type="ECO:0000313" key="4">
    <source>
        <dbReference type="EMBL" id="UTV28309.1"/>
    </source>
</evidence>
<organism evidence="4 5">
    <name type="scientific">Photobacterium atrarenae</name>
    <dbReference type="NCBI Taxonomy" id="865757"/>
    <lineage>
        <taxon>Bacteria</taxon>
        <taxon>Pseudomonadati</taxon>
        <taxon>Pseudomonadota</taxon>
        <taxon>Gammaproteobacteria</taxon>
        <taxon>Vibrionales</taxon>
        <taxon>Vibrionaceae</taxon>
        <taxon>Photobacterium</taxon>
    </lineage>
</organism>
<evidence type="ECO:0000256" key="1">
    <source>
        <dbReference type="SAM" id="MobiDB-lite"/>
    </source>
</evidence>
<evidence type="ECO:0000259" key="3">
    <source>
        <dbReference type="PROSITE" id="PS51782"/>
    </source>
</evidence>
<dbReference type="InterPro" id="IPR018392">
    <property type="entry name" value="LysM"/>
</dbReference>
<dbReference type="EMBL" id="CP101508">
    <property type="protein sequence ID" value="UTV28309.1"/>
    <property type="molecule type" value="Genomic_DNA"/>
</dbReference>
<evidence type="ECO:0000313" key="5">
    <source>
        <dbReference type="Proteomes" id="UP001057998"/>
    </source>
</evidence>
<dbReference type="PROSITE" id="PS51782">
    <property type="entry name" value="LYSM"/>
    <property type="match status" value="3"/>
</dbReference>
<gene>
    <name evidence="4" type="ORF">NNL38_03240</name>
</gene>
<feature type="compositionally biased region" description="Low complexity" evidence="1">
    <location>
        <begin position="54"/>
        <end position="70"/>
    </location>
</feature>
<dbReference type="InterPro" id="IPR008258">
    <property type="entry name" value="Transglycosylase_SLT_dom_1"/>
</dbReference>
<dbReference type="InterPro" id="IPR036779">
    <property type="entry name" value="LysM_dom_sf"/>
</dbReference>
<dbReference type="Gene3D" id="1.10.530.10">
    <property type="match status" value="1"/>
</dbReference>
<dbReference type="Proteomes" id="UP001057998">
    <property type="component" value="Chromosome 1"/>
</dbReference>